<gene>
    <name evidence="8" type="ORF">Daus18300_007938</name>
</gene>
<organism evidence="8 9">
    <name type="scientific">Diaporthe australafricana</name>
    <dbReference type="NCBI Taxonomy" id="127596"/>
    <lineage>
        <taxon>Eukaryota</taxon>
        <taxon>Fungi</taxon>
        <taxon>Dikarya</taxon>
        <taxon>Ascomycota</taxon>
        <taxon>Pezizomycotina</taxon>
        <taxon>Sordariomycetes</taxon>
        <taxon>Sordariomycetidae</taxon>
        <taxon>Diaporthales</taxon>
        <taxon>Diaporthaceae</taxon>
        <taxon>Diaporthe</taxon>
    </lineage>
</organism>
<name>A0ABR3WK10_9PEZI</name>
<proteinExistence type="predicted"/>
<comment type="cofactor">
    <cofactor evidence="1">
        <name>Zn(2+)</name>
        <dbReference type="ChEBI" id="CHEBI:29105"/>
    </cofactor>
</comment>
<dbReference type="InterPro" id="IPR035451">
    <property type="entry name" value="Ada-like_dom_sf"/>
</dbReference>
<evidence type="ECO:0000313" key="8">
    <source>
        <dbReference type="EMBL" id="KAL1863973.1"/>
    </source>
</evidence>
<dbReference type="Gene3D" id="1.10.10.60">
    <property type="entry name" value="Homeodomain-like"/>
    <property type="match status" value="1"/>
</dbReference>
<dbReference type="Pfam" id="PF00165">
    <property type="entry name" value="HTH_AraC"/>
    <property type="match status" value="1"/>
</dbReference>
<evidence type="ECO:0000259" key="7">
    <source>
        <dbReference type="PROSITE" id="PS01124"/>
    </source>
</evidence>
<evidence type="ECO:0000256" key="6">
    <source>
        <dbReference type="ARBA" id="ARBA00023163"/>
    </source>
</evidence>
<keyword evidence="9" id="KW-1185">Reference proteome</keyword>
<dbReference type="InterPro" id="IPR018060">
    <property type="entry name" value="HTH_AraC"/>
</dbReference>
<evidence type="ECO:0000256" key="5">
    <source>
        <dbReference type="ARBA" id="ARBA00023159"/>
    </source>
</evidence>
<accession>A0ABR3WK10</accession>
<dbReference type="Pfam" id="PF02805">
    <property type="entry name" value="Ada_Zn_binding"/>
    <property type="match status" value="1"/>
</dbReference>
<dbReference type="InterPro" id="IPR050204">
    <property type="entry name" value="AraC_XylS_family_regulators"/>
</dbReference>
<feature type="domain" description="HTH araC/xylS-type" evidence="7">
    <location>
        <begin position="94"/>
        <end position="129"/>
    </location>
</feature>
<keyword evidence="2" id="KW-0489">Methyltransferase</keyword>
<sequence>MYSTPTERWRATSTRDAAASTAFVYAVKTTGIFCRPTCKARLARRANVAFFDDAVQAFAAGFRACKRCKPMLDAFEPEKELIEGVCQRLEGRGELTLDEMAKEGGLSRWHFLRVFKRVMGITPTEWVKMDKWAERDSGLGTPTSRLDTPTSGREIEVSAEFSGAFVQYMTVQTVHGLLLVAFQGERVCKLDLATTELEALSMLEMAFPFPLFFTMPLSDDGSATDMRRIAAQVAEAVERPSGRTLRLSLSDAVVDSINATAEAGANALTRSVAEIDRV</sequence>
<comment type="caution">
    <text evidence="8">The sequence shown here is derived from an EMBL/GenBank/DDBJ whole genome shotgun (WGS) entry which is preliminary data.</text>
</comment>
<dbReference type="Gene3D" id="3.40.10.10">
    <property type="entry name" value="DNA Methylphosphotriester Repair Domain"/>
    <property type="match status" value="1"/>
</dbReference>
<keyword evidence="3" id="KW-0805">Transcription regulation</keyword>
<dbReference type="PROSITE" id="PS01124">
    <property type="entry name" value="HTH_ARAC_FAMILY_2"/>
    <property type="match status" value="1"/>
</dbReference>
<evidence type="ECO:0000256" key="2">
    <source>
        <dbReference type="ARBA" id="ARBA00022603"/>
    </source>
</evidence>
<evidence type="ECO:0000313" key="9">
    <source>
        <dbReference type="Proteomes" id="UP001583177"/>
    </source>
</evidence>
<evidence type="ECO:0000256" key="1">
    <source>
        <dbReference type="ARBA" id="ARBA00001947"/>
    </source>
</evidence>
<evidence type="ECO:0000256" key="4">
    <source>
        <dbReference type="ARBA" id="ARBA00023125"/>
    </source>
</evidence>
<dbReference type="EMBL" id="JAWRVE010000072">
    <property type="protein sequence ID" value="KAL1863973.1"/>
    <property type="molecule type" value="Genomic_DNA"/>
</dbReference>
<reference evidence="8 9" key="1">
    <citation type="journal article" date="2024" name="IMA Fungus">
        <title>IMA Genome - F19 : A genome assembly and annotation guide to empower mycologists, including annotated draft genome sequences of Ceratocystis pirilliformis, Diaporthe australafricana, Fusarium ophioides, Paecilomyces lecythidis, and Sporothrix stenoceras.</title>
        <authorList>
            <person name="Aylward J."/>
            <person name="Wilson A.M."/>
            <person name="Visagie C.M."/>
            <person name="Spraker J."/>
            <person name="Barnes I."/>
            <person name="Buitendag C."/>
            <person name="Ceriani C."/>
            <person name="Del Mar Angel L."/>
            <person name="du Plessis D."/>
            <person name="Fuchs T."/>
            <person name="Gasser K."/>
            <person name="Kramer D."/>
            <person name="Li W."/>
            <person name="Munsamy K."/>
            <person name="Piso A."/>
            <person name="Price J.L."/>
            <person name="Sonnekus B."/>
            <person name="Thomas C."/>
            <person name="van der Nest A."/>
            <person name="van Dijk A."/>
            <person name="van Heerden A."/>
            <person name="van Vuuren N."/>
            <person name="Yilmaz N."/>
            <person name="Duong T.A."/>
            <person name="van der Merwe N.A."/>
            <person name="Wingfield M.J."/>
            <person name="Wingfield B.D."/>
        </authorList>
    </citation>
    <scope>NUCLEOTIDE SEQUENCE [LARGE SCALE GENOMIC DNA]</scope>
    <source>
        <strain evidence="8 9">CMW 18300</strain>
    </source>
</reference>
<protein>
    <recommendedName>
        <fullName evidence="7">HTH araC/xylS-type domain-containing protein</fullName>
    </recommendedName>
</protein>
<dbReference type="SUPFAM" id="SSF46689">
    <property type="entry name" value="Homeodomain-like"/>
    <property type="match status" value="1"/>
</dbReference>
<keyword evidence="2" id="KW-0808">Transferase</keyword>
<dbReference type="Proteomes" id="UP001583177">
    <property type="component" value="Unassembled WGS sequence"/>
</dbReference>
<dbReference type="InterPro" id="IPR009057">
    <property type="entry name" value="Homeodomain-like_sf"/>
</dbReference>
<keyword evidence="6" id="KW-0804">Transcription</keyword>
<keyword evidence="4" id="KW-0238">DNA-binding</keyword>
<keyword evidence="5" id="KW-0010">Activator</keyword>
<dbReference type="InterPro" id="IPR004026">
    <property type="entry name" value="Ada_DNA_repair_Zn-bd"/>
</dbReference>
<evidence type="ECO:0000256" key="3">
    <source>
        <dbReference type="ARBA" id="ARBA00023015"/>
    </source>
</evidence>
<dbReference type="PANTHER" id="PTHR46796">
    <property type="entry name" value="HTH-TYPE TRANSCRIPTIONAL ACTIVATOR RHAS-RELATED"/>
    <property type="match status" value="1"/>
</dbReference>
<dbReference type="SUPFAM" id="SSF57884">
    <property type="entry name" value="Ada DNA repair protein, N-terminal domain (N-Ada 10)"/>
    <property type="match status" value="1"/>
</dbReference>